<name>A0ABQ2P0L9_9BACI</name>
<proteinExistence type="predicted"/>
<accession>A0ABQ2P0L9</accession>
<evidence type="ECO:0008006" key="4">
    <source>
        <dbReference type="Google" id="ProtNLM"/>
    </source>
</evidence>
<reference evidence="3" key="1">
    <citation type="journal article" date="2019" name="Int. J. Syst. Evol. Microbiol.">
        <title>The Global Catalogue of Microorganisms (GCM) 10K type strain sequencing project: providing services to taxonomists for standard genome sequencing and annotation.</title>
        <authorList>
            <consortium name="The Broad Institute Genomics Platform"/>
            <consortium name="The Broad Institute Genome Sequencing Center for Infectious Disease"/>
            <person name="Wu L."/>
            <person name="Ma J."/>
        </authorList>
    </citation>
    <scope>NUCLEOTIDE SEQUENCE [LARGE SCALE GENOMIC DNA]</scope>
    <source>
        <strain evidence="3">CGMCC 1.7693</strain>
    </source>
</reference>
<dbReference type="RefSeq" id="WP_188736851.1">
    <property type="nucleotide sequence ID" value="NZ_BMLW01000014.1"/>
</dbReference>
<organism evidence="2 3">
    <name type="scientific">Oceanobacillus neutriphilus</name>
    <dbReference type="NCBI Taxonomy" id="531815"/>
    <lineage>
        <taxon>Bacteria</taxon>
        <taxon>Bacillati</taxon>
        <taxon>Bacillota</taxon>
        <taxon>Bacilli</taxon>
        <taxon>Bacillales</taxon>
        <taxon>Bacillaceae</taxon>
        <taxon>Oceanobacillus</taxon>
    </lineage>
</organism>
<gene>
    <name evidence="2" type="ORF">GCM10011346_41900</name>
</gene>
<dbReference type="PROSITE" id="PS51257">
    <property type="entry name" value="PROKAR_LIPOPROTEIN"/>
    <property type="match status" value="1"/>
</dbReference>
<feature type="region of interest" description="Disordered" evidence="1">
    <location>
        <begin position="20"/>
        <end position="74"/>
    </location>
</feature>
<sequence length="74" mass="8473">MKKVLLKVGTSVFALTLMTACGTSNDEEPADDNPTIDHEEREDELNNDQNDNDQMDRDDTNNFDEDEELPRNNE</sequence>
<evidence type="ECO:0000313" key="2">
    <source>
        <dbReference type="EMBL" id="GGP15155.1"/>
    </source>
</evidence>
<protein>
    <recommendedName>
        <fullName evidence="4">Lipoprotein</fullName>
    </recommendedName>
</protein>
<comment type="caution">
    <text evidence="2">The sequence shown here is derived from an EMBL/GenBank/DDBJ whole genome shotgun (WGS) entry which is preliminary data.</text>
</comment>
<dbReference type="EMBL" id="BMLW01000014">
    <property type="protein sequence ID" value="GGP15155.1"/>
    <property type="molecule type" value="Genomic_DNA"/>
</dbReference>
<dbReference type="Proteomes" id="UP000641206">
    <property type="component" value="Unassembled WGS sequence"/>
</dbReference>
<evidence type="ECO:0000256" key="1">
    <source>
        <dbReference type="SAM" id="MobiDB-lite"/>
    </source>
</evidence>
<feature type="compositionally biased region" description="Acidic residues" evidence="1">
    <location>
        <begin position="40"/>
        <end position="53"/>
    </location>
</feature>
<evidence type="ECO:0000313" key="3">
    <source>
        <dbReference type="Proteomes" id="UP000641206"/>
    </source>
</evidence>
<keyword evidence="3" id="KW-1185">Reference proteome</keyword>